<dbReference type="EnsemblMetazoa" id="Aqu2.1.22961_001">
    <property type="protein sequence ID" value="Aqu2.1.22961_001"/>
    <property type="gene ID" value="Aqu2.1.22961"/>
</dbReference>
<proteinExistence type="predicted"/>
<accession>A0A1X7U674</accession>
<sequence>MQQVWTYSREYKFCPGLSPAIYDGYKEVIRYDINSVCRIHEPFERVDSVNCLLWFELGKRASEEHRDAGEVLCCKCVRLNVTWTVRKEEVRMKVLPKSLNV</sequence>
<name>A0A1X7U674_AMPQE</name>
<dbReference type="InParanoid" id="A0A1X7U674"/>
<protein>
    <submittedName>
        <fullName evidence="1">Uncharacterized protein</fullName>
    </submittedName>
</protein>
<evidence type="ECO:0000313" key="1">
    <source>
        <dbReference type="EnsemblMetazoa" id="Aqu2.1.22961_001"/>
    </source>
</evidence>
<organism evidence="1">
    <name type="scientific">Amphimedon queenslandica</name>
    <name type="common">Sponge</name>
    <dbReference type="NCBI Taxonomy" id="400682"/>
    <lineage>
        <taxon>Eukaryota</taxon>
        <taxon>Metazoa</taxon>
        <taxon>Porifera</taxon>
        <taxon>Demospongiae</taxon>
        <taxon>Heteroscleromorpha</taxon>
        <taxon>Haplosclerida</taxon>
        <taxon>Niphatidae</taxon>
        <taxon>Amphimedon</taxon>
    </lineage>
</organism>
<reference evidence="1" key="1">
    <citation type="submission" date="2017-05" db="UniProtKB">
        <authorList>
            <consortium name="EnsemblMetazoa"/>
        </authorList>
    </citation>
    <scope>IDENTIFICATION</scope>
</reference>
<dbReference type="AlphaFoldDB" id="A0A1X7U674"/>